<evidence type="ECO:0000313" key="3">
    <source>
        <dbReference type="WBParaSite" id="HCON_00042220-00001"/>
    </source>
</evidence>
<sequence>MSCQHPSTRFGKGVARNFLIHANANGSFAIEKVRLNSSLQGARLNNLPCLRINIKLRRRETGNVLYGPVEALQRRPYFFKAIIGYSNPKIGPRRTAKELHIGAQEMEWNEQDERLSEFIMSTHTIHGNSQFQKPSHLHGSHLVGSSVM</sequence>
<proteinExistence type="predicted"/>
<keyword evidence="2" id="KW-1185">Reference proteome</keyword>
<dbReference type="AlphaFoldDB" id="A0A7I5E769"/>
<organism evidence="2 3">
    <name type="scientific">Haemonchus contortus</name>
    <name type="common">Barber pole worm</name>
    <dbReference type="NCBI Taxonomy" id="6289"/>
    <lineage>
        <taxon>Eukaryota</taxon>
        <taxon>Metazoa</taxon>
        <taxon>Ecdysozoa</taxon>
        <taxon>Nematoda</taxon>
        <taxon>Chromadorea</taxon>
        <taxon>Rhabditida</taxon>
        <taxon>Rhabditina</taxon>
        <taxon>Rhabditomorpha</taxon>
        <taxon>Strongyloidea</taxon>
        <taxon>Trichostrongylidae</taxon>
        <taxon>Haemonchus</taxon>
    </lineage>
</organism>
<reference evidence="3" key="1">
    <citation type="submission" date="2020-12" db="UniProtKB">
        <authorList>
            <consortium name="WormBaseParasite"/>
        </authorList>
    </citation>
    <scope>IDENTIFICATION</scope>
    <source>
        <strain evidence="3">MHco3</strain>
    </source>
</reference>
<name>A0A7I5E769_HAECO</name>
<protein>
    <submittedName>
        <fullName evidence="3">Uncharacterized protein</fullName>
    </submittedName>
</protein>
<dbReference type="WBParaSite" id="HCON_00042220-00001">
    <property type="protein sequence ID" value="HCON_00042220-00001"/>
    <property type="gene ID" value="HCON_00042220"/>
</dbReference>
<feature type="region of interest" description="Disordered" evidence="1">
    <location>
        <begin position="129"/>
        <end position="148"/>
    </location>
</feature>
<accession>A0A7I5E769</accession>
<evidence type="ECO:0000256" key="1">
    <source>
        <dbReference type="SAM" id="MobiDB-lite"/>
    </source>
</evidence>
<evidence type="ECO:0000313" key="2">
    <source>
        <dbReference type="Proteomes" id="UP000025227"/>
    </source>
</evidence>
<dbReference type="OrthoDB" id="5818039at2759"/>
<dbReference type="Proteomes" id="UP000025227">
    <property type="component" value="Unplaced"/>
</dbReference>